<evidence type="ECO:0000256" key="7">
    <source>
        <dbReference type="HAMAP-Rule" id="MF_01147"/>
    </source>
</evidence>
<evidence type="ECO:0000313" key="8">
    <source>
        <dbReference type="EMBL" id="HIR92377.1"/>
    </source>
</evidence>
<proteinExistence type="inferred from homology"/>
<feature type="transmembrane region" description="Helical" evidence="7">
    <location>
        <begin position="225"/>
        <end position="242"/>
    </location>
</feature>
<accession>A0A9D1EIN7</accession>
<protein>
    <recommendedName>
        <fullName evidence="7">Phosphatidylglycerol--prolipoprotein diacylglyceryl transferase</fullName>
        <ecNumber evidence="7">2.5.1.145</ecNumber>
    </recommendedName>
</protein>
<dbReference type="InterPro" id="IPR001640">
    <property type="entry name" value="Lgt"/>
</dbReference>
<dbReference type="PANTHER" id="PTHR30589">
    <property type="entry name" value="PROLIPOPROTEIN DIACYLGLYCERYL TRANSFERASE"/>
    <property type="match status" value="1"/>
</dbReference>
<dbReference type="PROSITE" id="PS01311">
    <property type="entry name" value="LGT"/>
    <property type="match status" value="1"/>
</dbReference>
<dbReference type="HAMAP" id="MF_01147">
    <property type="entry name" value="Lgt"/>
    <property type="match status" value="1"/>
</dbReference>
<dbReference type="EMBL" id="DVHU01000024">
    <property type="protein sequence ID" value="HIR92377.1"/>
    <property type="molecule type" value="Genomic_DNA"/>
</dbReference>
<dbReference type="PANTHER" id="PTHR30589:SF0">
    <property type="entry name" value="PHOSPHATIDYLGLYCEROL--PROLIPOPROTEIN DIACYLGLYCERYL TRANSFERASE"/>
    <property type="match status" value="1"/>
</dbReference>
<dbReference type="AlphaFoldDB" id="A0A9D1EIN7"/>
<name>A0A9D1EIN7_9FIRM</name>
<comment type="pathway">
    <text evidence="7">Protein modification; lipoprotein biosynthesis (diacylglyceryl transfer).</text>
</comment>
<feature type="transmembrane region" description="Helical" evidence="7">
    <location>
        <begin position="59"/>
        <end position="82"/>
    </location>
</feature>
<dbReference type="NCBIfam" id="TIGR00544">
    <property type="entry name" value="lgt"/>
    <property type="match status" value="1"/>
</dbReference>
<dbReference type="Pfam" id="PF01790">
    <property type="entry name" value="LGT"/>
    <property type="match status" value="1"/>
</dbReference>
<reference evidence="8" key="1">
    <citation type="submission" date="2020-10" db="EMBL/GenBank/DDBJ databases">
        <authorList>
            <person name="Gilroy R."/>
        </authorList>
    </citation>
    <scope>NUCLEOTIDE SEQUENCE</scope>
    <source>
        <strain evidence="8">ChiSxjej1B13-7041</strain>
    </source>
</reference>
<evidence type="ECO:0000256" key="6">
    <source>
        <dbReference type="ARBA" id="ARBA00023136"/>
    </source>
</evidence>
<evidence type="ECO:0000256" key="2">
    <source>
        <dbReference type="ARBA" id="ARBA00022475"/>
    </source>
</evidence>
<dbReference type="GO" id="GO:0008961">
    <property type="term" value="F:phosphatidylglycerol-prolipoprotein diacylglyceryl transferase activity"/>
    <property type="evidence" value="ECO:0007669"/>
    <property type="project" value="UniProtKB-UniRule"/>
</dbReference>
<keyword evidence="3 7" id="KW-0808">Transferase</keyword>
<comment type="function">
    <text evidence="7">Catalyzes the transfer of the diacylglyceryl group from phosphatidylglycerol to the sulfhydryl group of the N-terminal cysteine of a prolipoprotein, the first step in the formation of mature lipoproteins.</text>
</comment>
<feature type="transmembrane region" description="Helical" evidence="7">
    <location>
        <begin position="102"/>
        <end position="118"/>
    </location>
</feature>
<feature type="transmembrane region" description="Helical" evidence="7">
    <location>
        <begin position="28"/>
        <end position="47"/>
    </location>
</feature>
<evidence type="ECO:0000256" key="5">
    <source>
        <dbReference type="ARBA" id="ARBA00022989"/>
    </source>
</evidence>
<comment type="similarity">
    <text evidence="1 7">Belongs to the Lgt family.</text>
</comment>
<keyword evidence="5 7" id="KW-1133">Transmembrane helix</keyword>
<comment type="catalytic activity">
    <reaction evidence="7">
        <text>L-cysteinyl-[prolipoprotein] + a 1,2-diacyl-sn-glycero-3-phospho-(1'-sn-glycerol) = an S-1,2-diacyl-sn-glyceryl-L-cysteinyl-[prolipoprotein] + sn-glycerol 1-phosphate + H(+)</text>
        <dbReference type="Rhea" id="RHEA:56712"/>
        <dbReference type="Rhea" id="RHEA-COMP:14679"/>
        <dbReference type="Rhea" id="RHEA-COMP:14680"/>
        <dbReference type="ChEBI" id="CHEBI:15378"/>
        <dbReference type="ChEBI" id="CHEBI:29950"/>
        <dbReference type="ChEBI" id="CHEBI:57685"/>
        <dbReference type="ChEBI" id="CHEBI:64716"/>
        <dbReference type="ChEBI" id="CHEBI:140658"/>
        <dbReference type="EC" id="2.5.1.145"/>
    </reaction>
</comment>
<feature type="transmembrane region" description="Helical" evidence="7">
    <location>
        <begin position="200"/>
        <end position="218"/>
    </location>
</feature>
<evidence type="ECO:0000256" key="1">
    <source>
        <dbReference type="ARBA" id="ARBA00007150"/>
    </source>
</evidence>
<feature type="transmembrane region" description="Helical" evidence="7">
    <location>
        <begin position="262"/>
        <end position="279"/>
    </location>
</feature>
<dbReference type="EC" id="2.5.1.145" evidence="7"/>
<dbReference type="GO" id="GO:0042158">
    <property type="term" value="P:lipoprotein biosynthetic process"/>
    <property type="evidence" value="ECO:0007669"/>
    <property type="project" value="UniProtKB-UniRule"/>
</dbReference>
<comment type="subcellular location">
    <subcellularLocation>
        <location evidence="7">Cell membrane</location>
        <topology evidence="7">Multi-pass membrane protein</topology>
    </subcellularLocation>
</comment>
<feature type="binding site" evidence="7">
    <location>
        <position position="145"/>
    </location>
    <ligand>
        <name>a 1,2-diacyl-sn-glycero-3-phospho-(1'-sn-glycerol)</name>
        <dbReference type="ChEBI" id="CHEBI:64716"/>
    </ligand>
</feature>
<dbReference type="Proteomes" id="UP000886841">
    <property type="component" value="Unassembled WGS sequence"/>
</dbReference>
<comment type="caution">
    <text evidence="8">The sequence shown here is derived from an EMBL/GenBank/DDBJ whole genome shotgun (WGS) entry which is preliminary data.</text>
</comment>
<evidence type="ECO:0000256" key="3">
    <source>
        <dbReference type="ARBA" id="ARBA00022679"/>
    </source>
</evidence>
<keyword evidence="8" id="KW-0328">Glycosyltransferase</keyword>
<organism evidence="8 9">
    <name type="scientific">Candidatus Egerieimonas intestinavium</name>
    <dbReference type="NCBI Taxonomy" id="2840777"/>
    <lineage>
        <taxon>Bacteria</taxon>
        <taxon>Bacillati</taxon>
        <taxon>Bacillota</taxon>
        <taxon>Clostridia</taxon>
        <taxon>Lachnospirales</taxon>
        <taxon>Lachnospiraceae</taxon>
        <taxon>Lachnospiraceae incertae sedis</taxon>
        <taxon>Candidatus Egerieimonas</taxon>
    </lineage>
</organism>
<gene>
    <name evidence="7" type="primary">lgt</name>
    <name evidence="8" type="ORF">IAB98_03010</name>
</gene>
<keyword evidence="2 7" id="KW-1003">Cell membrane</keyword>
<sequence length="291" mass="32759">MDSMIYFPNLGIHLEHVGKSISIFGFPIAYYGIIIVTGMVIALWMDCHEAKRLGENPDTFWDMGMIGILAGVVGARLYYVIFAWDNYKDNLLEIFNLRHGGLAIYGGVIGGFLGLYIFGRIKKLNFAQQVDVAAPCLLIGQIMGRWGNFFNREAFGGYTDGLFAMQLPVSAVRQNEITQQMWDHLQTVNGVDMIQVHPTFLYESLWNLALLIFILLYRKHRKFKGQIFLIYLIGYGLGRAWIEGLRTDQLLLPGVGLPVSQLLSVLLVIVGAALMIFMGRRAKKQTADKEA</sequence>
<keyword evidence="6 7" id="KW-0472">Membrane</keyword>
<reference evidence="8" key="2">
    <citation type="journal article" date="2021" name="PeerJ">
        <title>Extensive microbial diversity within the chicken gut microbiome revealed by metagenomics and culture.</title>
        <authorList>
            <person name="Gilroy R."/>
            <person name="Ravi A."/>
            <person name="Getino M."/>
            <person name="Pursley I."/>
            <person name="Horton D.L."/>
            <person name="Alikhan N.F."/>
            <person name="Baker D."/>
            <person name="Gharbi K."/>
            <person name="Hall N."/>
            <person name="Watson M."/>
            <person name="Adriaenssens E.M."/>
            <person name="Foster-Nyarko E."/>
            <person name="Jarju S."/>
            <person name="Secka A."/>
            <person name="Antonio M."/>
            <person name="Oren A."/>
            <person name="Chaudhuri R.R."/>
            <person name="La Ragione R."/>
            <person name="Hildebrand F."/>
            <person name="Pallen M.J."/>
        </authorList>
    </citation>
    <scope>NUCLEOTIDE SEQUENCE</scope>
    <source>
        <strain evidence="8">ChiSxjej1B13-7041</strain>
    </source>
</reference>
<keyword evidence="4 7" id="KW-0812">Transmembrane</keyword>
<evidence type="ECO:0000313" key="9">
    <source>
        <dbReference type="Proteomes" id="UP000886841"/>
    </source>
</evidence>
<dbReference type="GO" id="GO:0005886">
    <property type="term" value="C:plasma membrane"/>
    <property type="evidence" value="ECO:0007669"/>
    <property type="project" value="UniProtKB-SubCell"/>
</dbReference>
<evidence type="ECO:0000256" key="4">
    <source>
        <dbReference type="ARBA" id="ARBA00022692"/>
    </source>
</evidence>